<dbReference type="CDD" id="cd08504">
    <property type="entry name" value="PBP2_OppA"/>
    <property type="match status" value="1"/>
</dbReference>
<keyword evidence="4 6" id="KW-0732">Signal</keyword>
<comment type="caution">
    <text evidence="8">The sequence shown here is derived from an EMBL/GenBank/DDBJ whole genome shotgun (WGS) entry which is preliminary data.</text>
</comment>
<dbReference type="PIRSF" id="PIRSF002741">
    <property type="entry name" value="MppA"/>
    <property type="match status" value="1"/>
</dbReference>
<evidence type="ECO:0000259" key="7">
    <source>
        <dbReference type="Pfam" id="PF00496"/>
    </source>
</evidence>
<dbReference type="GO" id="GO:0043190">
    <property type="term" value="C:ATP-binding cassette (ABC) transporter complex"/>
    <property type="evidence" value="ECO:0007669"/>
    <property type="project" value="InterPro"/>
</dbReference>
<dbReference type="Proteomes" id="UP000241639">
    <property type="component" value="Unassembled WGS sequence"/>
</dbReference>
<comment type="similarity">
    <text evidence="2">Belongs to the bacterial solute-binding protein 5 family.</text>
</comment>
<name>A0A2T4Z739_9BACL</name>
<gene>
    <name evidence="8" type="ORF">C8J48_0269</name>
</gene>
<dbReference type="AlphaFoldDB" id="A0A2T4Z739"/>
<keyword evidence="5" id="KW-0653">Protein transport</keyword>
<evidence type="ECO:0000313" key="8">
    <source>
        <dbReference type="EMBL" id="PTM57717.1"/>
    </source>
</evidence>
<dbReference type="Gene3D" id="3.10.105.10">
    <property type="entry name" value="Dipeptide-binding Protein, Domain 3"/>
    <property type="match status" value="1"/>
</dbReference>
<evidence type="ECO:0000313" key="9">
    <source>
        <dbReference type="Proteomes" id="UP000241639"/>
    </source>
</evidence>
<dbReference type="PANTHER" id="PTHR30290">
    <property type="entry name" value="PERIPLASMIC BINDING COMPONENT OF ABC TRANSPORTER"/>
    <property type="match status" value="1"/>
</dbReference>
<dbReference type="GO" id="GO:0015833">
    <property type="term" value="P:peptide transport"/>
    <property type="evidence" value="ECO:0007669"/>
    <property type="project" value="UniProtKB-KW"/>
</dbReference>
<dbReference type="Pfam" id="PF00496">
    <property type="entry name" value="SBP_bac_5"/>
    <property type="match status" value="1"/>
</dbReference>
<organism evidence="8 9">
    <name type="scientific">Desmospora activa DSM 45169</name>
    <dbReference type="NCBI Taxonomy" id="1121389"/>
    <lineage>
        <taxon>Bacteria</taxon>
        <taxon>Bacillati</taxon>
        <taxon>Bacillota</taxon>
        <taxon>Bacilli</taxon>
        <taxon>Bacillales</taxon>
        <taxon>Thermoactinomycetaceae</taxon>
        <taxon>Desmospora</taxon>
    </lineage>
</organism>
<accession>A0A2T4Z739</accession>
<protein>
    <submittedName>
        <fullName evidence="8">Oligopeptide transport system substrate-binding protein</fullName>
    </submittedName>
</protein>
<reference evidence="8 9" key="1">
    <citation type="submission" date="2018-04" db="EMBL/GenBank/DDBJ databases">
        <title>Genomic Encyclopedia of Archaeal and Bacterial Type Strains, Phase II (KMG-II): from individual species to whole genera.</title>
        <authorList>
            <person name="Goeker M."/>
        </authorList>
    </citation>
    <scope>NUCLEOTIDE SEQUENCE [LARGE SCALE GENOMIC DNA]</scope>
    <source>
        <strain evidence="8 9">DSM 45169</strain>
    </source>
</reference>
<dbReference type="EMBL" id="PZZP01000001">
    <property type="protein sequence ID" value="PTM57717.1"/>
    <property type="molecule type" value="Genomic_DNA"/>
</dbReference>
<proteinExistence type="inferred from homology"/>
<dbReference type="GO" id="GO:1904680">
    <property type="term" value="F:peptide transmembrane transporter activity"/>
    <property type="evidence" value="ECO:0007669"/>
    <property type="project" value="TreeGrafter"/>
</dbReference>
<dbReference type="InterPro" id="IPR000914">
    <property type="entry name" value="SBP_5_dom"/>
</dbReference>
<feature type="chain" id="PRO_5038753059" evidence="6">
    <location>
        <begin position="22"/>
        <end position="538"/>
    </location>
</feature>
<evidence type="ECO:0000256" key="1">
    <source>
        <dbReference type="ARBA" id="ARBA00004196"/>
    </source>
</evidence>
<dbReference type="SUPFAM" id="SSF53850">
    <property type="entry name" value="Periplasmic binding protein-like II"/>
    <property type="match status" value="1"/>
</dbReference>
<dbReference type="FunFam" id="3.90.76.10:FF:000001">
    <property type="entry name" value="Oligopeptide ABC transporter substrate-binding protein"/>
    <property type="match status" value="1"/>
</dbReference>
<dbReference type="Gene3D" id="3.40.190.10">
    <property type="entry name" value="Periplasmic binding protein-like II"/>
    <property type="match status" value="1"/>
</dbReference>
<dbReference type="GO" id="GO:0030288">
    <property type="term" value="C:outer membrane-bounded periplasmic space"/>
    <property type="evidence" value="ECO:0007669"/>
    <property type="project" value="UniProtKB-ARBA"/>
</dbReference>
<evidence type="ECO:0000256" key="4">
    <source>
        <dbReference type="ARBA" id="ARBA00022729"/>
    </source>
</evidence>
<keyword evidence="5" id="KW-0571">Peptide transport</keyword>
<keyword evidence="3" id="KW-0813">Transport</keyword>
<evidence type="ECO:0000256" key="5">
    <source>
        <dbReference type="ARBA" id="ARBA00022856"/>
    </source>
</evidence>
<comment type="subcellular location">
    <subcellularLocation>
        <location evidence="1">Cell envelope</location>
    </subcellularLocation>
</comment>
<dbReference type="InterPro" id="IPR039424">
    <property type="entry name" value="SBP_5"/>
</dbReference>
<dbReference type="OrthoDB" id="9801912at2"/>
<dbReference type="Gene3D" id="3.90.76.10">
    <property type="entry name" value="Dipeptide-binding Protein, Domain 1"/>
    <property type="match status" value="1"/>
</dbReference>
<dbReference type="PROSITE" id="PS51257">
    <property type="entry name" value="PROKAR_LIPOPROTEIN"/>
    <property type="match status" value="1"/>
</dbReference>
<dbReference type="FunFam" id="3.10.105.10:FF:000001">
    <property type="entry name" value="Oligopeptide ABC transporter, oligopeptide-binding protein"/>
    <property type="match status" value="1"/>
</dbReference>
<evidence type="ECO:0000256" key="2">
    <source>
        <dbReference type="ARBA" id="ARBA00005695"/>
    </source>
</evidence>
<dbReference type="PANTHER" id="PTHR30290:SF10">
    <property type="entry name" value="PERIPLASMIC OLIGOPEPTIDE-BINDING PROTEIN-RELATED"/>
    <property type="match status" value="1"/>
</dbReference>
<evidence type="ECO:0000256" key="3">
    <source>
        <dbReference type="ARBA" id="ARBA00022448"/>
    </source>
</evidence>
<feature type="signal peptide" evidence="6">
    <location>
        <begin position="1"/>
        <end position="21"/>
    </location>
</feature>
<feature type="domain" description="Solute-binding protein family 5" evidence="7">
    <location>
        <begin position="79"/>
        <end position="458"/>
    </location>
</feature>
<evidence type="ECO:0000256" key="6">
    <source>
        <dbReference type="SAM" id="SignalP"/>
    </source>
</evidence>
<keyword evidence="9" id="KW-1185">Reference proteome</keyword>
<dbReference type="InterPro" id="IPR030678">
    <property type="entry name" value="Peptide/Ni-bd"/>
</dbReference>
<dbReference type="RefSeq" id="WP_107724596.1">
    <property type="nucleotide sequence ID" value="NZ_PZZP01000001.1"/>
</dbReference>
<sequence length="538" mass="60623">MNKKFQLSLAILLVASLFLSACGGVDQDAGSGDGKQVLRLMQTDEPPGLDSATTTDAISNELLNNVMEGLYRLDKDNHPTEGMAEDVKISKDKKTYTFTLRDAEWSDGEPVTAENFEYAWKRALDPKSKSEYAFLLYHIEGAEAYNTGDGKAKDVAVKALDEKTLEVKLEAPIPYFESLLTFTTYYPQRQDIVEEHGNKYATETNKMVYNGPFVLSEWQHAKSYKLAKNEKYWDKDTVKLDEITFDIVKDVATGVNLFESDKLDVANLSDDFVDKYAGKDEVVPVPEASTFYLQFNQDEEYFANANIRKALSMAIDRETITDKLRKDGSQPATGFVPTPIDVNEKPFREVSGELISPKADPKEAKKLLEKGLKEVGMDKLPTIEILGYDTAIAKKEQEYIKEALESALGIKVKLQVLPFAQKLDRESNGDFQASFAGWGADYNDPMTYLDVMLTGGSYNRGGWSNEDYDKLVKKSMTNPDFEKRADDLVEAEKILIDEMGVAPLYFRSRLNLQNDTVKDIYRHPFGADRSFKWASVEK</sequence>